<evidence type="ECO:0000256" key="4">
    <source>
        <dbReference type="SAM" id="SignalP"/>
    </source>
</evidence>
<proteinExistence type="predicted"/>
<dbReference type="NCBIfam" id="TIGR02971">
    <property type="entry name" value="heterocyst_DevB"/>
    <property type="match status" value="1"/>
</dbReference>
<protein>
    <submittedName>
        <fullName evidence="6">Hemolysin D</fullName>
    </submittedName>
</protein>
<accession>A0A512N6D0</accession>
<dbReference type="GO" id="GO:0030313">
    <property type="term" value="C:cell envelope"/>
    <property type="evidence" value="ECO:0007669"/>
    <property type="project" value="UniProtKB-SubCell"/>
</dbReference>
<dbReference type="RefSeq" id="WP_147148196.1">
    <property type="nucleotide sequence ID" value="NZ_BKAJ01000031.1"/>
</dbReference>
<dbReference type="PANTHER" id="PTHR32347">
    <property type="entry name" value="EFFLUX SYSTEM COMPONENT YKNX-RELATED"/>
    <property type="match status" value="1"/>
</dbReference>
<keyword evidence="4" id="KW-0732">Signal</keyword>
<dbReference type="PANTHER" id="PTHR32347:SF27">
    <property type="entry name" value="RND EFFLUX PUMP MEMBRANE FUSION PROTEIN BARREL-SANDWICH DOMAIN-CONTAINING PROTEIN"/>
    <property type="match status" value="1"/>
</dbReference>
<organism evidence="6 7">
    <name type="scientific">Reyranella soli</name>
    <dbReference type="NCBI Taxonomy" id="1230389"/>
    <lineage>
        <taxon>Bacteria</taxon>
        <taxon>Pseudomonadati</taxon>
        <taxon>Pseudomonadota</taxon>
        <taxon>Alphaproteobacteria</taxon>
        <taxon>Hyphomicrobiales</taxon>
        <taxon>Reyranellaceae</taxon>
        <taxon>Reyranella</taxon>
    </lineage>
</organism>
<dbReference type="Proteomes" id="UP000321058">
    <property type="component" value="Unassembled WGS sequence"/>
</dbReference>
<evidence type="ECO:0000313" key="7">
    <source>
        <dbReference type="Proteomes" id="UP000321058"/>
    </source>
</evidence>
<dbReference type="OrthoDB" id="264111at2"/>
<dbReference type="Pfam" id="PF25917">
    <property type="entry name" value="BSH_RND"/>
    <property type="match status" value="1"/>
</dbReference>
<gene>
    <name evidence="6" type="ORF">RSO01_17100</name>
</gene>
<feature type="coiled-coil region" evidence="3">
    <location>
        <begin position="114"/>
        <end position="148"/>
    </location>
</feature>
<comment type="subcellular location">
    <subcellularLocation>
        <location evidence="1">Cell envelope</location>
    </subcellularLocation>
</comment>
<sequence>MQRMRIPLKVFPILAAGLALLAVALVVSSRANAPASVPSSPQRFLVRPAGDAADNVVVALGRVEPVSRVLRLAGPTGSEASGRIAELAVAEGQQVARGQVLAVLDTEPRLAAALSQAEANASMKQAQLAQKLSELDNTEKSLASAVEQQVAERDRAKWEFDRYGQFIKAGVYSDPALIDKRLALASADRKLESSRLALERVQVRDGNGWRLEEAVARAELAAAQAAADKARADHAQSRLTAPIDGTILRLYARLGQQLGSDGFAEMGDISTMMVRAEVFEADIAGVTVGQPTAITSRSLDGALRGVVDRIGRAVGTQSIIREDPAAVLDSRVVEIFVRLDSASSARVANLTNLQVRVAIERTGLATGRANQQSSRAD</sequence>
<feature type="chain" id="PRO_5022160584" evidence="4">
    <location>
        <begin position="34"/>
        <end position="377"/>
    </location>
</feature>
<evidence type="ECO:0000259" key="5">
    <source>
        <dbReference type="Pfam" id="PF25917"/>
    </source>
</evidence>
<evidence type="ECO:0000313" key="6">
    <source>
        <dbReference type="EMBL" id="GEP54544.1"/>
    </source>
</evidence>
<dbReference type="EMBL" id="BKAJ01000031">
    <property type="protein sequence ID" value="GEP54544.1"/>
    <property type="molecule type" value="Genomic_DNA"/>
</dbReference>
<evidence type="ECO:0000256" key="2">
    <source>
        <dbReference type="ARBA" id="ARBA00023054"/>
    </source>
</evidence>
<name>A0A512N6D0_9HYPH</name>
<feature type="domain" description="Multidrug resistance protein MdtA-like barrel-sandwich hybrid" evidence="5">
    <location>
        <begin position="78"/>
        <end position="258"/>
    </location>
</feature>
<dbReference type="InterPro" id="IPR058625">
    <property type="entry name" value="MdtA-like_BSH"/>
</dbReference>
<evidence type="ECO:0000256" key="3">
    <source>
        <dbReference type="SAM" id="Coils"/>
    </source>
</evidence>
<keyword evidence="7" id="KW-1185">Reference proteome</keyword>
<feature type="signal peptide" evidence="4">
    <location>
        <begin position="1"/>
        <end position="33"/>
    </location>
</feature>
<dbReference type="SUPFAM" id="SSF111369">
    <property type="entry name" value="HlyD-like secretion proteins"/>
    <property type="match status" value="2"/>
</dbReference>
<dbReference type="Gene3D" id="1.10.287.470">
    <property type="entry name" value="Helix hairpin bin"/>
    <property type="match status" value="1"/>
</dbReference>
<comment type="caution">
    <text evidence="6">The sequence shown here is derived from an EMBL/GenBank/DDBJ whole genome shotgun (WGS) entry which is preliminary data.</text>
</comment>
<dbReference type="Gene3D" id="2.40.30.170">
    <property type="match status" value="1"/>
</dbReference>
<dbReference type="InterPro" id="IPR050465">
    <property type="entry name" value="UPF0194_transport"/>
</dbReference>
<dbReference type="Gene3D" id="2.40.50.100">
    <property type="match status" value="1"/>
</dbReference>
<reference evidence="6 7" key="1">
    <citation type="submission" date="2019-07" db="EMBL/GenBank/DDBJ databases">
        <title>Whole genome shotgun sequence of Reyranella soli NBRC 108950.</title>
        <authorList>
            <person name="Hosoyama A."/>
            <person name="Uohara A."/>
            <person name="Ohji S."/>
            <person name="Ichikawa N."/>
        </authorList>
    </citation>
    <scope>NUCLEOTIDE SEQUENCE [LARGE SCALE GENOMIC DNA]</scope>
    <source>
        <strain evidence="6 7">NBRC 108950</strain>
    </source>
</reference>
<keyword evidence="2 3" id="KW-0175">Coiled coil</keyword>
<dbReference type="AlphaFoldDB" id="A0A512N6D0"/>
<evidence type="ECO:0000256" key="1">
    <source>
        <dbReference type="ARBA" id="ARBA00004196"/>
    </source>
</evidence>
<dbReference type="InterPro" id="IPR014315">
    <property type="entry name" value="ABC_heterocyst_DevB"/>
</dbReference>